<dbReference type="PANTHER" id="PTHR18919:SF107">
    <property type="entry name" value="ACETYL-COA ACETYLTRANSFERASE, CYTOSOLIC"/>
    <property type="match status" value="1"/>
</dbReference>
<proteinExistence type="inferred from homology"/>
<dbReference type="InterPro" id="IPR020617">
    <property type="entry name" value="Thiolase_C"/>
</dbReference>
<evidence type="ECO:0000256" key="1">
    <source>
        <dbReference type="ARBA" id="ARBA00010982"/>
    </source>
</evidence>
<dbReference type="CDD" id="cd00751">
    <property type="entry name" value="thiolase"/>
    <property type="match status" value="1"/>
</dbReference>
<dbReference type="InterPro" id="IPR002155">
    <property type="entry name" value="Thiolase"/>
</dbReference>
<protein>
    <submittedName>
        <fullName evidence="7">Thiolase family protein</fullName>
    </submittedName>
</protein>
<dbReference type="OrthoDB" id="9764638at2"/>
<evidence type="ECO:0000256" key="4">
    <source>
        <dbReference type="RuleBase" id="RU003557"/>
    </source>
</evidence>
<name>A0A3A8AMN0_9HYPH</name>
<dbReference type="PANTHER" id="PTHR18919">
    <property type="entry name" value="ACETYL-COA C-ACYLTRANSFERASE"/>
    <property type="match status" value="1"/>
</dbReference>
<dbReference type="GO" id="GO:0003988">
    <property type="term" value="F:acetyl-CoA C-acyltransferase activity"/>
    <property type="evidence" value="ECO:0007669"/>
    <property type="project" value="UniProtKB-ARBA"/>
</dbReference>
<sequence>MAGARRTPVAPRGGAFAGLDAHRIGAAPITALVDDLGLAGDAVGCVIFGNGVYGGGNPARLSALAAGLPETVPAMTIDTQCCGGLDAIHLAHSLVASGAHEFVLAGGVESYSAAPRRFRRSAAGEADVEYQRPPFSPWPGRDPDMLEAAALLARQMGITRAEQEAFACRSHADALTARERLAAECVPLGGLAHDAFTRRIGPKLCARLPVLAGDDAHGLTTATTAVEADAGAVCAIVSDGFLAAHPHLKPRAIRVAGGLSLGDDPAMPALAPVAAVRETLARFSLAMDGFDVFELMEAFAVQAIACIRLAGFAPERTNLGGGALARGHPVGASGATNAVRLYHEMLVRPEAGKGLAAIAGAGGLAATLVLAR</sequence>
<dbReference type="Pfam" id="PF02803">
    <property type="entry name" value="Thiolase_C"/>
    <property type="match status" value="1"/>
</dbReference>
<dbReference type="Gene3D" id="3.40.47.10">
    <property type="match status" value="2"/>
</dbReference>
<comment type="similarity">
    <text evidence="1 4">Belongs to the thiolase-like superfamily. Thiolase family.</text>
</comment>
<keyword evidence="3 4" id="KW-0012">Acyltransferase</keyword>
<keyword evidence="2 4" id="KW-0808">Transferase</keyword>
<feature type="domain" description="Thiolase C-terminal" evidence="6">
    <location>
        <begin position="259"/>
        <end position="371"/>
    </location>
</feature>
<dbReference type="InterPro" id="IPR016039">
    <property type="entry name" value="Thiolase-like"/>
</dbReference>
<dbReference type="SUPFAM" id="SSF53901">
    <property type="entry name" value="Thiolase-like"/>
    <property type="match status" value="1"/>
</dbReference>
<keyword evidence="8" id="KW-1185">Reference proteome</keyword>
<dbReference type="EMBL" id="QFWV02000004">
    <property type="protein sequence ID" value="RKF07924.1"/>
    <property type="molecule type" value="Genomic_DNA"/>
</dbReference>
<dbReference type="AlphaFoldDB" id="A0A3A8AMN0"/>
<organism evidence="7 8">
    <name type="scientific">Oceaniradius stylonematis</name>
    <dbReference type="NCBI Taxonomy" id="2184161"/>
    <lineage>
        <taxon>Bacteria</taxon>
        <taxon>Pseudomonadati</taxon>
        <taxon>Pseudomonadota</taxon>
        <taxon>Alphaproteobacteria</taxon>
        <taxon>Hyphomicrobiales</taxon>
        <taxon>Ahrensiaceae</taxon>
        <taxon>Oceaniradius</taxon>
    </lineage>
</organism>
<dbReference type="InterPro" id="IPR020616">
    <property type="entry name" value="Thiolase_N"/>
</dbReference>
<feature type="domain" description="Thiolase N-terminal" evidence="5">
    <location>
        <begin position="3"/>
        <end position="188"/>
    </location>
</feature>
<evidence type="ECO:0000313" key="7">
    <source>
        <dbReference type="EMBL" id="RKF07924.1"/>
    </source>
</evidence>
<evidence type="ECO:0000259" key="5">
    <source>
        <dbReference type="Pfam" id="PF00108"/>
    </source>
</evidence>
<dbReference type="PROSITE" id="PS00737">
    <property type="entry name" value="THIOLASE_2"/>
    <property type="match status" value="1"/>
</dbReference>
<comment type="caution">
    <text evidence="7">The sequence shown here is derived from an EMBL/GenBank/DDBJ whole genome shotgun (WGS) entry which is preliminary data.</text>
</comment>
<accession>A0A3A8AMN0</accession>
<evidence type="ECO:0000256" key="3">
    <source>
        <dbReference type="ARBA" id="ARBA00023315"/>
    </source>
</evidence>
<dbReference type="PIRSF" id="PIRSF000429">
    <property type="entry name" value="Ac-CoA_Ac_transf"/>
    <property type="match status" value="1"/>
</dbReference>
<dbReference type="Pfam" id="PF00108">
    <property type="entry name" value="Thiolase_N"/>
    <property type="match status" value="1"/>
</dbReference>
<evidence type="ECO:0000256" key="2">
    <source>
        <dbReference type="ARBA" id="ARBA00022679"/>
    </source>
</evidence>
<dbReference type="InterPro" id="IPR020613">
    <property type="entry name" value="Thiolase_CS"/>
</dbReference>
<dbReference type="Proteomes" id="UP000246132">
    <property type="component" value="Unassembled WGS sequence"/>
</dbReference>
<gene>
    <name evidence="7" type="ORF">DEM25_006660</name>
</gene>
<reference evidence="7 8" key="1">
    <citation type="journal article" date="2018" name="Int. J. Syst. Bacteriol.">
        <title>Oceaniradius stylonemae gen. nov., sp. nov., isolated from a red alga, Stylonema cornu-cervi.</title>
        <authorList>
            <person name="Jeong S."/>
        </authorList>
    </citation>
    <scope>NUCLEOTIDE SEQUENCE [LARGE SCALE GENOMIC DNA]</scope>
    <source>
        <strain evidence="7 8">StC1</strain>
    </source>
</reference>
<evidence type="ECO:0000259" key="6">
    <source>
        <dbReference type="Pfam" id="PF02803"/>
    </source>
</evidence>
<evidence type="ECO:0000313" key="8">
    <source>
        <dbReference type="Proteomes" id="UP000246132"/>
    </source>
</evidence>